<keyword evidence="1" id="KW-0472">Membrane</keyword>
<sequence length="165" mass="18803">MNPNYSTKRLVDYNLDTNGSSNYVYLSKYYSDAGIAYAFSSVHDGSWGHKSGKKVYVAIPINLGSKPDTAEPVDNSQEDIDAQSEATVKRALTPFELDKSSVEEDKEDAFMKFRTVLVAVYLFSNSCLCVTIMNELLSFFGDSYMHKIWFFKIWMWNNSELPLLQ</sequence>
<name>A0ABR2UKA9_9PEZI</name>
<reference evidence="2 3" key="1">
    <citation type="journal article" date="2024" name="J. Plant Pathol.">
        <title>Sequence and assembly of the genome of Seiridium unicorne, isolate CBS 538.82, causal agent of cypress canker disease.</title>
        <authorList>
            <person name="Scali E."/>
            <person name="Rocca G.D."/>
            <person name="Danti R."/>
            <person name="Garbelotto M."/>
            <person name="Barberini S."/>
            <person name="Baroncelli R."/>
            <person name="Emiliani G."/>
        </authorList>
    </citation>
    <scope>NUCLEOTIDE SEQUENCE [LARGE SCALE GENOMIC DNA]</scope>
    <source>
        <strain evidence="2 3">BM-138-508</strain>
    </source>
</reference>
<keyword evidence="1" id="KW-0812">Transmembrane</keyword>
<feature type="transmembrane region" description="Helical" evidence="1">
    <location>
        <begin position="116"/>
        <end position="140"/>
    </location>
</feature>
<evidence type="ECO:0000313" key="3">
    <source>
        <dbReference type="Proteomes" id="UP001408356"/>
    </source>
</evidence>
<evidence type="ECO:0000256" key="1">
    <source>
        <dbReference type="SAM" id="Phobius"/>
    </source>
</evidence>
<evidence type="ECO:0000313" key="2">
    <source>
        <dbReference type="EMBL" id="KAK9414791.1"/>
    </source>
</evidence>
<gene>
    <name evidence="2" type="ORF">SUNI508_10909</name>
</gene>
<dbReference type="EMBL" id="JARVKF010000422">
    <property type="protein sequence ID" value="KAK9414791.1"/>
    <property type="molecule type" value="Genomic_DNA"/>
</dbReference>
<dbReference type="Proteomes" id="UP001408356">
    <property type="component" value="Unassembled WGS sequence"/>
</dbReference>
<accession>A0ABR2UKA9</accession>
<comment type="caution">
    <text evidence="2">The sequence shown here is derived from an EMBL/GenBank/DDBJ whole genome shotgun (WGS) entry which is preliminary data.</text>
</comment>
<keyword evidence="3" id="KW-1185">Reference proteome</keyword>
<protein>
    <submittedName>
        <fullName evidence="2">Chitin synthase</fullName>
    </submittedName>
</protein>
<organism evidence="2 3">
    <name type="scientific">Seiridium unicorne</name>
    <dbReference type="NCBI Taxonomy" id="138068"/>
    <lineage>
        <taxon>Eukaryota</taxon>
        <taxon>Fungi</taxon>
        <taxon>Dikarya</taxon>
        <taxon>Ascomycota</taxon>
        <taxon>Pezizomycotina</taxon>
        <taxon>Sordariomycetes</taxon>
        <taxon>Xylariomycetidae</taxon>
        <taxon>Amphisphaeriales</taxon>
        <taxon>Sporocadaceae</taxon>
        <taxon>Seiridium</taxon>
    </lineage>
</organism>
<proteinExistence type="predicted"/>
<keyword evidence="1" id="KW-1133">Transmembrane helix</keyword>